<name>A0ACD4ZLB3_9ACTN</name>
<proteinExistence type="predicted"/>
<organism evidence="1 2">
    <name type="scientific">Streptomyces scopuliridis</name>
    <dbReference type="NCBI Taxonomy" id="452529"/>
    <lineage>
        <taxon>Bacteria</taxon>
        <taxon>Bacillati</taxon>
        <taxon>Actinomycetota</taxon>
        <taxon>Actinomycetes</taxon>
        <taxon>Kitasatosporales</taxon>
        <taxon>Streptomycetaceae</taxon>
        <taxon>Streptomyces</taxon>
    </lineage>
</organism>
<protein>
    <submittedName>
        <fullName evidence="1">META domain-containing protein</fullName>
    </submittedName>
</protein>
<reference evidence="1" key="1">
    <citation type="submission" date="2022-10" db="EMBL/GenBank/DDBJ databases">
        <title>The complete genomes of actinobacterial strains from the NBC collection.</title>
        <authorList>
            <person name="Joergensen T.S."/>
            <person name="Alvarez Arevalo M."/>
            <person name="Sterndorff E.B."/>
            <person name="Faurdal D."/>
            <person name="Vuksanovic O."/>
            <person name="Mourched A.-S."/>
            <person name="Charusanti P."/>
            <person name="Shaw S."/>
            <person name="Blin K."/>
            <person name="Weber T."/>
        </authorList>
    </citation>
    <scope>NUCLEOTIDE SEQUENCE</scope>
    <source>
        <strain evidence="1">NBC 01771</strain>
    </source>
</reference>
<sequence>MPKQRITSLTTVTAVTTVALLTLAACGTESGKGSGSGSGAGSGGEVRTETALTDVRWNVDSVTVGGRKTAAPAGASVEIDSRGRASAKTGCNSIGADVTVEGDTVTVGKKQSTLIGCPKELETFEKALDGAFSGTLKATVQDKRLTLTTADGDAIALTSEPPAPLVGTEWTVDALAQAATATSLPKGTDGKARFTFREDGKELSMEGSLGCNSFSAPAKLSESASGAPATLTIGRVSSTRKLCPGPEMTLERQVQKVLEGKVAYELRHRGLTLTSAGGQGLSAIAPAPGK</sequence>
<dbReference type="EMBL" id="CP109109">
    <property type="protein sequence ID" value="WSB99245.1"/>
    <property type="molecule type" value="Genomic_DNA"/>
</dbReference>
<evidence type="ECO:0000313" key="1">
    <source>
        <dbReference type="EMBL" id="WSB99245.1"/>
    </source>
</evidence>
<keyword evidence="2" id="KW-1185">Reference proteome</keyword>
<accession>A0ACD4ZLB3</accession>
<dbReference type="Proteomes" id="UP001348369">
    <property type="component" value="Chromosome"/>
</dbReference>
<evidence type="ECO:0000313" key="2">
    <source>
        <dbReference type="Proteomes" id="UP001348369"/>
    </source>
</evidence>
<gene>
    <name evidence="1" type="ORF">OG835_21000</name>
</gene>